<protein>
    <recommendedName>
        <fullName evidence="3">Fe-S protein</fullName>
    </recommendedName>
</protein>
<name>A0ABS1W8X7_9GAMM</name>
<sequence>MGIQLLKGELHTWKPFVKVTLAQYIPTGKYTNLSPELHGLDAHGTGAYGQQAGLVIQKYYLFKNQHYLANRSVFSYRFPSNVHVNGFNAYGGGFGTNGQVKTGYVFQADTAIEYQLTQNWVAVLELNYLYSNKSTFSGLPGITHAGIPALNGSDNQYSFSYLPGIEYNLSSKIGILTSLWMPVQGKNSGNYITGLVTVYATLN</sequence>
<gene>
    <name evidence="1" type="ORF">I5282_04420</name>
</gene>
<keyword evidence="2" id="KW-1185">Reference proteome</keyword>
<reference evidence="1 2" key="1">
    <citation type="submission" date="2020-12" db="EMBL/GenBank/DDBJ databases">
        <title>WGS of Legionella: environmental sample.</title>
        <authorList>
            <person name="Cristino S."/>
            <person name="Girolamini L."/>
            <person name="Salaris S."/>
            <person name="Pascale M.R."/>
            <person name="Mazzotta M."/>
            <person name="Orsini M."/>
            <person name="Grottola A."/>
        </authorList>
    </citation>
    <scope>NUCLEOTIDE SEQUENCE [LARGE SCALE GENOMIC DNA]</scope>
    <source>
        <strain evidence="1 2">30cs62</strain>
    </source>
</reference>
<accession>A0ABS1W8X7</accession>
<proteinExistence type="predicted"/>
<comment type="caution">
    <text evidence="1">The sequence shown here is derived from an EMBL/GenBank/DDBJ whole genome shotgun (WGS) entry which is preliminary data.</text>
</comment>
<dbReference type="RefSeq" id="WP_203109253.1">
    <property type="nucleotide sequence ID" value="NZ_JADOBG010000010.1"/>
</dbReference>
<evidence type="ECO:0000313" key="2">
    <source>
        <dbReference type="Proteomes" id="UP000809910"/>
    </source>
</evidence>
<dbReference type="Proteomes" id="UP000809910">
    <property type="component" value="Unassembled WGS sequence"/>
</dbReference>
<organism evidence="1 2">
    <name type="scientific">Legionella bononiensis</name>
    <dbReference type="NCBI Taxonomy" id="2793102"/>
    <lineage>
        <taxon>Bacteria</taxon>
        <taxon>Pseudomonadati</taxon>
        <taxon>Pseudomonadota</taxon>
        <taxon>Gammaproteobacteria</taxon>
        <taxon>Legionellales</taxon>
        <taxon>Legionellaceae</taxon>
        <taxon>Legionella</taxon>
    </lineage>
</organism>
<evidence type="ECO:0008006" key="3">
    <source>
        <dbReference type="Google" id="ProtNLM"/>
    </source>
</evidence>
<dbReference type="EMBL" id="JADWVN010000007">
    <property type="protein sequence ID" value="MBL7525817.1"/>
    <property type="molecule type" value="Genomic_DNA"/>
</dbReference>
<evidence type="ECO:0000313" key="1">
    <source>
        <dbReference type="EMBL" id="MBL7525817.1"/>
    </source>
</evidence>